<dbReference type="InterPro" id="IPR001303">
    <property type="entry name" value="Aldolase_II/adducin_N"/>
</dbReference>
<dbReference type="Pfam" id="PF00596">
    <property type="entry name" value="Aldolase_II"/>
    <property type="match status" value="1"/>
</dbReference>
<evidence type="ECO:0000256" key="1">
    <source>
        <dbReference type="ARBA" id="ARBA00022723"/>
    </source>
</evidence>
<dbReference type="RefSeq" id="WP_050372166.1">
    <property type="nucleotide sequence ID" value="NZ_KQ257822.1"/>
</dbReference>
<dbReference type="GO" id="GO:0019323">
    <property type="term" value="P:pentose catabolic process"/>
    <property type="evidence" value="ECO:0007669"/>
    <property type="project" value="TreeGrafter"/>
</dbReference>
<dbReference type="EMBL" id="JPPY01000132">
    <property type="protein sequence ID" value="KND32824.1"/>
    <property type="molecule type" value="Genomic_DNA"/>
</dbReference>
<dbReference type="Proteomes" id="UP000037151">
    <property type="component" value="Unassembled WGS sequence"/>
</dbReference>
<dbReference type="OrthoDB" id="9786287at2"/>
<dbReference type="PANTHER" id="PTHR22789">
    <property type="entry name" value="FUCULOSE PHOSPHATE ALDOLASE"/>
    <property type="match status" value="1"/>
</dbReference>
<dbReference type="InterPro" id="IPR036409">
    <property type="entry name" value="Aldolase_II/adducin_N_sf"/>
</dbReference>
<dbReference type="SUPFAM" id="SSF53639">
    <property type="entry name" value="AraD/HMP-PK domain-like"/>
    <property type="match status" value="1"/>
</dbReference>
<accession>A0A0L0K557</accession>
<dbReference type="GO" id="GO:0046872">
    <property type="term" value="F:metal ion binding"/>
    <property type="evidence" value="ECO:0007669"/>
    <property type="project" value="UniProtKB-KW"/>
</dbReference>
<proteinExistence type="predicted"/>
<gene>
    <name evidence="4" type="ORF">IQ63_22000</name>
</gene>
<keyword evidence="2" id="KW-0456">Lyase</keyword>
<dbReference type="Gene3D" id="3.40.225.10">
    <property type="entry name" value="Class II aldolase/adducin N-terminal domain"/>
    <property type="match status" value="1"/>
</dbReference>
<protein>
    <submittedName>
        <fullName evidence="4">Aldolase</fullName>
    </submittedName>
</protein>
<dbReference type="GO" id="GO:0005829">
    <property type="term" value="C:cytosol"/>
    <property type="evidence" value="ECO:0007669"/>
    <property type="project" value="TreeGrafter"/>
</dbReference>
<dbReference type="PANTHER" id="PTHR22789:SF0">
    <property type="entry name" value="3-OXO-TETRONATE 4-PHOSPHATE DECARBOXYLASE-RELATED"/>
    <property type="match status" value="1"/>
</dbReference>
<evidence type="ECO:0000313" key="5">
    <source>
        <dbReference type="Proteomes" id="UP000037151"/>
    </source>
</evidence>
<dbReference type="SMART" id="SM01007">
    <property type="entry name" value="Aldolase_II"/>
    <property type="match status" value="1"/>
</dbReference>
<keyword evidence="1" id="KW-0479">Metal-binding</keyword>
<reference evidence="5" key="1">
    <citation type="submission" date="2014-07" db="EMBL/GenBank/DDBJ databases">
        <title>Genome sequencing of plant-pathogenic Streptomyces species.</title>
        <authorList>
            <person name="Harrison J."/>
            <person name="Sapp M."/>
            <person name="Thwaites R."/>
            <person name="Studholme D.J."/>
        </authorList>
    </citation>
    <scope>NUCLEOTIDE SEQUENCE [LARGE SCALE GENOMIC DNA]</scope>
    <source>
        <strain evidence="5">NCPPB 4445</strain>
    </source>
</reference>
<sequence>MTEANPAAQARHAVAEASRRLADAGLLIGTAGNVSVRTNDGIAVTATGAVLGRATPAEVTVVDLEGRVLEGELAPTSELELHLGIYQRFGAGAVVHTHSPRATALSLVLDELPCVHYQMLLLGGAVRVAPFAVFGSPELAGHVLAALEGKSAALMANHGAVVHGSTLEKAVENALLLEWACDVYARAAALGTPRALDEEQQVAVITAALNSGYGSTRAAKP</sequence>
<feature type="domain" description="Class II aldolase/adducin N-terminal" evidence="3">
    <location>
        <begin position="12"/>
        <end position="185"/>
    </location>
</feature>
<comment type="caution">
    <text evidence="4">The sequence shown here is derived from an EMBL/GenBank/DDBJ whole genome shotgun (WGS) entry which is preliminary data.</text>
</comment>
<evidence type="ECO:0000313" key="4">
    <source>
        <dbReference type="EMBL" id="KND32824.1"/>
    </source>
</evidence>
<evidence type="ECO:0000259" key="3">
    <source>
        <dbReference type="SMART" id="SM01007"/>
    </source>
</evidence>
<dbReference type="PATRIC" id="fig|42234.21.peg.4547"/>
<dbReference type="AlphaFoldDB" id="A0A0L0K557"/>
<dbReference type="InterPro" id="IPR050197">
    <property type="entry name" value="Aldolase_class_II_sugar_metab"/>
</dbReference>
<name>A0A0L0K557_9ACTN</name>
<organism evidence="4 5">
    <name type="scientific">Streptomyces acidiscabies</name>
    <dbReference type="NCBI Taxonomy" id="42234"/>
    <lineage>
        <taxon>Bacteria</taxon>
        <taxon>Bacillati</taxon>
        <taxon>Actinomycetota</taxon>
        <taxon>Actinomycetes</taxon>
        <taxon>Kitasatosporales</taxon>
        <taxon>Streptomycetaceae</taxon>
        <taxon>Streptomyces</taxon>
    </lineage>
</organism>
<dbReference type="GO" id="GO:0016832">
    <property type="term" value="F:aldehyde-lyase activity"/>
    <property type="evidence" value="ECO:0007669"/>
    <property type="project" value="TreeGrafter"/>
</dbReference>
<evidence type="ECO:0000256" key="2">
    <source>
        <dbReference type="ARBA" id="ARBA00023239"/>
    </source>
</evidence>